<dbReference type="AlphaFoldDB" id="A0A3B3ZLT9"/>
<keyword evidence="7" id="KW-1185">Reference proteome</keyword>
<evidence type="ECO:0000256" key="1">
    <source>
        <dbReference type="ARBA" id="ARBA00022723"/>
    </source>
</evidence>
<dbReference type="PANTHER" id="PTHR23055">
    <property type="entry name" value="CALCIUM BINDING PROTEINS"/>
    <property type="match status" value="1"/>
</dbReference>
<evidence type="ECO:0000256" key="3">
    <source>
        <dbReference type="ARBA" id="ARBA00022837"/>
    </source>
</evidence>
<dbReference type="STRING" id="409849.ENSPMGP00000005612"/>
<dbReference type="Pfam" id="PF13499">
    <property type="entry name" value="EF-hand_7"/>
    <property type="match status" value="1"/>
</dbReference>
<organism evidence="6 7">
    <name type="scientific">Periophthalmus magnuspinnatus</name>
    <dbReference type="NCBI Taxonomy" id="409849"/>
    <lineage>
        <taxon>Eukaryota</taxon>
        <taxon>Metazoa</taxon>
        <taxon>Chordata</taxon>
        <taxon>Craniata</taxon>
        <taxon>Vertebrata</taxon>
        <taxon>Euteleostomi</taxon>
        <taxon>Actinopterygii</taxon>
        <taxon>Neopterygii</taxon>
        <taxon>Teleostei</taxon>
        <taxon>Neoteleostei</taxon>
        <taxon>Acanthomorphata</taxon>
        <taxon>Gobiaria</taxon>
        <taxon>Gobiiformes</taxon>
        <taxon>Gobioidei</taxon>
        <taxon>Gobiidae</taxon>
        <taxon>Oxudercinae</taxon>
        <taxon>Periophthalmus</taxon>
    </lineage>
</organism>
<dbReference type="Gene3D" id="1.10.238.10">
    <property type="entry name" value="EF-hand"/>
    <property type="match status" value="1"/>
</dbReference>
<protein>
    <recommendedName>
        <fullName evidence="5">EF-hand domain-containing protein</fullName>
    </recommendedName>
</protein>
<proteinExistence type="predicted"/>
<dbReference type="CDD" id="cd00051">
    <property type="entry name" value="EFh"/>
    <property type="match status" value="1"/>
</dbReference>
<feature type="compositionally biased region" description="Basic and acidic residues" evidence="4">
    <location>
        <begin position="1"/>
        <end position="33"/>
    </location>
</feature>
<evidence type="ECO:0000313" key="7">
    <source>
        <dbReference type="Proteomes" id="UP000261520"/>
    </source>
</evidence>
<evidence type="ECO:0000259" key="5">
    <source>
        <dbReference type="PROSITE" id="PS50222"/>
    </source>
</evidence>
<sequence>MRPEQARQRCPERARRQPGPEHDGTRNRTREDPAGIVQGAGDRKQASGQDRTGEQLMTDRTFFVLDLNKDEHVGVEEWVETLGIFLRGDLNDKSRYTFQVYDSNGDNSIPKEEMHRFMKPTNMSKLKFYLEVEEILDDAFKAMDYNHDGKLSYSDFQKVIHKNDMYLEVFGKCLPDPLAVKAFEAHLADLKEIVKAKAVLRTLMYSFICRLNMSEN</sequence>
<dbReference type="GO" id="GO:0005509">
    <property type="term" value="F:calcium ion binding"/>
    <property type="evidence" value="ECO:0007669"/>
    <property type="project" value="InterPro"/>
</dbReference>
<dbReference type="Ensembl" id="ENSPMGT00000005954.1">
    <property type="protein sequence ID" value="ENSPMGP00000005612.1"/>
    <property type="gene ID" value="ENSPMGG00000004714.1"/>
</dbReference>
<keyword evidence="1" id="KW-0479">Metal-binding</keyword>
<feature type="domain" description="EF-hand" evidence="5">
    <location>
        <begin position="89"/>
        <end position="124"/>
    </location>
</feature>
<evidence type="ECO:0000313" key="6">
    <source>
        <dbReference type="Ensembl" id="ENSPMGP00000005612.1"/>
    </source>
</evidence>
<reference evidence="6" key="1">
    <citation type="submission" date="2025-08" db="UniProtKB">
        <authorList>
            <consortium name="Ensembl"/>
        </authorList>
    </citation>
    <scope>IDENTIFICATION</scope>
</reference>
<accession>A0A3B3ZLT9</accession>
<evidence type="ECO:0000256" key="4">
    <source>
        <dbReference type="SAM" id="MobiDB-lite"/>
    </source>
</evidence>
<dbReference type="InterPro" id="IPR028846">
    <property type="entry name" value="Recoverin"/>
</dbReference>
<dbReference type="InterPro" id="IPR002048">
    <property type="entry name" value="EF_hand_dom"/>
</dbReference>
<keyword evidence="2" id="KW-0677">Repeat</keyword>
<feature type="region of interest" description="Disordered" evidence="4">
    <location>
        <begin position="1"/>
        <end position="54"/>
    </location>
</feature>
<evidence type="ECO:0000256" key="2">
    <source>
        <dbReference type="ARBA" id="ARBA00022737"/>
    </source>
</evidence>
<dbReference type="SUPFAM" id="SSF47473">
    <property type="entry name" value="EF-hand"/>
    <property type="match status" value="1"/>
</dbReference>
<dbReference type="Proteomes" id="UP000261520">
    <property type="component" value="Unplaced"/>
</dbReference>
<dbReference type="InterPro" id="IPR011992">
    <property type="entry name" value="EF-hand-dom_pair"/>
</dbReference>
<reference evidence="6" key="2">
    <citation type="submission" date="2025-09" db="UniProtKB">
        <authorList>
            <consortium name="Ensembl"/>
        </authorList>
    </citation>
    <scope>IDENTIFICATION</scope>
</reference>
<dbReference type="PANTHER" id="PTHR23055:SF60">
    <property type="entry name" value="CALAXIN"/>
    <property type="match status" value="1"/>
</dbReference>
<keyword evidence="3" id="KW-0106">Calcium</keyword>
<dbReference type="PROSITE" id="PS00018">
    <property type="entry name" value="EF_HAND_1"/>
    <property type="match status" value="1"/>
</dbReference>
<name>A0A3B3ZLT9_9GOBI</name>
<dbReference type="PROSITE" id="PS50222">
    <property type="entry name" value="EF_HAND_2"/>
    <property type="match status" value="2"/>
</dbReference>
<dbReference type="SMART" id="SM00054">
    <property type="entry name" value="EFh"/>
    <property type="match status" value="3"/>
</dbReference>
<feature type="domain" description="EF-hand" evidence="5">
    <location>
        <begin position="131"/>
        <end position="166"/>
    </location>
</feature>
<dbReference type="InterPro" id="IPR018247">
    <property type="entry name" value="EF_Hand_1_Ca_BS"/>
</dbReference>